<evidence type="ECO:0000313" key="3">
    <source>
        <dbReference type="Proteomes" id="UP000612585"/>
    </source>
</evidence>
<keyword evidence="1" id="KW-0472">Membrane</keyword>
<sequence>MDTLSVMADESIVEFRWDGFEPSDPDADEALYRLKQEGADAAIPAGPAHGFAVVPIILGAVAVVALAKAVKSFLNDMKPGMVIDAREEQIKITKDKSLGRGTVLFINKDGSTRLENPNSEKLTELIKSAVSGLKG</sequence>
<protein>
    <submittedName>
        <fullName evidence="2">Uncharacterized protein</fullName>
    </submittedName>
</protein>
<reference evidence="2" key="1">
    <citation type="submission" date="2021-01" db="EMBL/GenBank/DDBJ databases">
        <title>Whole genome shotgun sequence of Virgisporangium aurantiacum NBRC 16421.</title>
        <authorList>
            <person name="Komaki H."/>
            <person name="Tamura T."/>
        </authorList>
    </citation>
    <scope>NUCLEOTIDE SEQUENCE</scope>
    <source>
        <strain evidence="2">NBRC 16421</strain>
    </source>
</reference>
<comment type="caution">
    <text evidence="2">The sequence shown here is derived from an EMBL/GenBank/DDBJ whole genome shotgun (WGS) entry which is preliminary data.</text>
</comment>
<dbReference type="RefSeq" id="WP_203988295.1">
    <property type="nucleotide sequence ID" value="NZ_BOPG01000009.1"/>
</dbReference>
<evidence type="ECO:0000256" key="1">
    <source>
        <dbReference type="SAM" id="Phobius"/>
    </source>
</evidence>
<keyword evidence="3" id="KW-1185">Reference proteome</keyword>
<gene>
    <name evidence="2" type="ORF">Vau01_013190</name>
</gene>
<proteinExistence type="predicted"/>
<dbReference type="Proteomes" id="UP000612585">
    <property type="component" value="Unassembled WGS sequence"/>
</dbReference>
<name>A0A8J4DXW3_9ACTN</name>
<accession>A0A8J4DXW3</accession>
<evidence type="ECO:0000313" key="2">
    <source>
        <dbReference type="EMBL" id="GIJ53803.1"/>
    </source>
</evidence>
<organism evidence="2 3">
    <name type="scientific">Virgisporangium aurantiacum</name>
    <dbReference type="NCBI Taxonomy" id="175570"/>
    <lineage>
        <taxon>Bacteria</taxon>
        <taxon>Bacillati</taxon>
        <taxon>Actinomycetota</taxon>
        <taxon>Actinomycetes</taxon>
        <taxon>Micromonosporales</taxon>
        <taxon>Micromonosporaceae</taxon>
        <taxon>Virgisporangium</taxon>
    </lineage>
</organism>
<dbReference type="EMBL" id="BOPG01000009">
    <property type="protein sequence ID" value="GIJ53803.1"/>
    <property type="molecule type" value="Genomic_DNA"/>
</dbReference>
<dbReference type="AlphaFoldDB" id="A0A8J4DXW3"/>
<feature type="transmembrane region" description="Helical" evidence="1">
    <location>
        <begin position="50"/>
        <end position="70"/>
    </location>
</feature>
<keyword evidence="1" id="KW-1133">Transmembrane helix</keyword>
<keyword evidence="1" id="KW-0812">Transmembrane</keyword>